<dbReference type="PANTHER" id="PTHR38441:SF1">
    <property type="entry name" value="MEMBRANE PROTEIN"/>
    <property type="match status" value="1"/>
</dbReference>
<comment type="caution">
    <text evidence="2">The sequence shown here is derived from an EMBL/GenBank/DDBJ whole genome shotgun (WGS) entry which is preliminary data.</text>
</comment>
<keyword evidence="1" id="KW-1133">Transmembrane helix</keyword>
<dbReference type="PANTHER" id="PTHR38441">
    <property type="entry name" value="INTEGRAL MEMBRANE PROTEIN-RELATED"/>
    <property type="match status" value="1"/>
</dbReference>
<dbReference type="EMBL" id="JACHJC010000001">
    <property type="protein sequence ID" value="MBB5114735.1"/>
    <property type="molecule type" value="Genomic_DNA"/>
</dbReference>
<keyword evidence="3" id="KW-1185">Reference proteome</keyword>
<protein>
    <submittedName>
        <fullName evidence="2">Uncharacterized membrane protein (DUF485 family)</fullName>
    </submittedName>
</protein>
<feature type="transmembrane region" description="Helical" evidence="1">
    <location>
        <begin position="32"/>
        <end position="54"/>
    </location>
</feature>
<name>A0ABR6MH75_MICEC</name>
<keyword evidence="1" id="KW-0812">Transmembrane</keyword>
<dbReference type="Proteomes" id="UP000618986">
    <property type="component" value="Unassembled WGS sequence"/>
</dbReference>
<keyword evidence="1" id="KW-0472">Membrane</keyword>
<proteinExistence type="predicted"/>
<evidence type="ECO:0000313" key="2">
    <source>
        <dbReference type="EMBL" id="MBB5114735.1"/>
    </source>
</evidence>
<dbReference type="InterPro" id="IPR007436">
    <property type="entry name" value="DUF485"/>
</dbReference>
<gene>
    <name evidence="2" type="ORF">FHU28_004574</name>
</gene>
<dbReference type="GeneID" id="300295110"/>
<reference evidence="2 3" key="1">
    <citation type="submission" date="2020-08" db="EMBL/GenBank/DDBJ databases">
        <title>Sequencing the genomes of 1000 actinobacteria strains.</title>
        <authorList>
            <person name="Klenk H.-P."/>
        </authorList>
    </citation>
    <scope>NUCLEOTIDE SEQUENCE [LARGE SCALE GENOMIC DNA]</scope>
    <source>
        <strain evidence="2 3">DSM 43036</strain>
    </source>
</reference>
<feature type="transmembrane region" description="Helical" evidence="1">
    <location>
        <begin position="66"/>
        <end position="88"/>
    </location>
</feature>
<sequence length="111" mass="12511">MDTAAPATDGGRYLAVHHSAEFRELRRRSSTFTLWASVAFFGWWFLGSLLATYAPDFFREKVAGPVNVGLLFVFLSFTFVVALAAFYLRYARTHLDPLSEKIRADLEGASR</sequence>
<evidence type="ECO:0000313" key="3">
    <source>
        <dbReference type="Proteomes" id="UP000618986"/>
    </source>
</evidence>
<dbReference type="Pfam" id="PF04341">
    <property type="entry name" value="DUF485"/>
    <property type="match status" value="1"/>
</dbReference>
<dbReference type="RefSeq" id="WP_184686526.1">
    <property type="nucleotide sequence ID" value="NZ_JACHJC010000001.1"/>
</dbReference>
<evidence type="ECO:0000256" key="1">
    <source>
        <dbReference type="SAM" id="Phobius"/>
    </source>
</evidence>
<accession>A0ABR6MH75</accession>
<organism evidence="2 3">
    <name type="scientific">Micromonospora echinospora</name>
    <name type="common">Micromonospora purpurea</name>
    <dbReference type="NCBI Taxonomy" id="1877"/>
    <lineage>
        <taxon>Bacteria</taxon>
        <taxon>Bacillati</taxon>
        <taxon>Actinomycetota</taxon>
        <taxon>Actinomycetes</taxon>
        <taxon>Micromonosporales</taxon>
        <taxon>Micromonosporaceae</taxon>
        <taxon>Micromonospora</taxon>
    </lineage>
</organism>